<dbReference type="PANTHER" id="PTHR47268">
    <property type="entry name" value="ACYLPHOSPHATASE"/>
    <property type="match status" value="1"/>
</dbReference>
<proteinExistence type="inferred from homology"/>
<comment type="similarity">
    <text evidence="1 5">Belongs to the acylphosphatase family.</text>
</comment>
<evidence type="ECO:0000313" key="8">
    <source>
        <dbReference type="Proteomes" id="UP001610063"/>
    </source>
</evidence>
<gene>
    <name evidence="7" type="ORF">ACHKAR_18750</name>
</gene>
<dbReference type="PANTHER" id="PTHR47268:SF4">
    <property type="entry name" value="ACYLPHOSPHATASE"/>
    <property type="match status" value="1"/>
</dbReference>
<evidence type="ECO:0000256" key="5">
    <source>
        <dbReference type="RuleBase" id="RU004168"/>
    </source>
</evidence>
<dbReference type="Gene3D" id="3.30.70.100">
    <property type="match status" value="1"/>
</dbReference>
<dbReference type="RefSeq" id="WP_159581239.1">
    <property type="nucleotide sequence ID" value="NZ_JBIPKE010000020.1"/>
</dbReference>
<organism evidence="7 8">
    <name type="scientific">Marinoscillum luteum</name>
    <dbReference type="NCBI Taxonomy" id="861051"/>
    <lineage>
        <taxon>Bacteria</taxon>
        <taxon>Pseudomonadati</taxon>
        <taxon>Bacteroidota</taxon>
        <taxon>Cytophagia</taxon>
        <taxon>Cytophagales</taxon>
        <taxon>Reichenbachiellaceae</taxon>
        <taxon>Marinoscillum</taxon>
    </lineage>
</organism>
<dbReference type="PROSITE" id="PS51160">
    <property type="entry name" value="ACYLPHOSPHATASE_3"/>
    <property type="match status" value="1"/>
</dbReference>
<comment type="caution">
    <text evidence="7">The sequence shown here is derived from an EMBL/GenBank/DDBJ whole genome shotgun (WGS) entry which is preliminary data.</text>
</comment>
<dbReference type="InterPro" id="IPR036046">
    <property type="entry name" value="Acylphosphatase-like_dom_sf"/>
</dbReference>
<dbReference type="Proteomes" id="UP001610063">
    <property type="component" value="Unassembled WGS sequence"/>
</dbReference>
<name>A0ABW7ND83_9BACT</name>
<dbReference type="Pfam" id="PF00708">
    <property type="entry name" value="Acylphosphatase"/>
    <property type="match status" value="1"/>
</dbReference>
<comment type="catalytic activity">
    <reaction evidence="3 4">
        <text>an acyl phosphate + H2O = a carboxylate + phosphate + H(+)</text>
        <dbReference type="Rhea" id="RHEA:14965"/>
        <dbReference type="ChEBI" id="CHEBI:15377"/>
        <dbReference type="ChEBI" id="CHEBI:15378"/>
        <dbReference type="ChEBI" id="CHEBI:29067"/>
        <dbReference type="ChEBI" id="CHEBI:43474"/>
        <dbReference type="ChEBI" id="CHEBI:59918"/>
        <dbReference type="EC" id="3.6.1.7"/>
    </reaction>
</comment>
<feature type="active site" evidence="4">
    <location>
        <position position="35"/>
    </location>
</feature>
<protein>
    <recommendedName>
        <fullName evidence="2 4">acylphosphatase</fullName>
        <ecNumber evidence="2 4">3.6.1.7</ecNumber>
    </recommendedName>
</protein>
<evidence type="ECO:0000256" key="3">
    <source>
        <dbReference type="ARBA" id="ARBA00047645"/>
    </source>
</evidence>
<feature type="active site" evidence="4">
    <location>
        <position position="17"/>
    </location>
</feature>
<keyword evidence="4" id="KW-0378">Hydrolase</keyword>
<dbReference type="PROSITE" id="PS00151">
    <property type="entry name" value="ACYLPHOSPHATASE_2"/>
    <property type="match status" value="1"/>
</dbReference>
<feature type="domain" description="Acylphosphatase-like" evidence="6">
    <location>
        <begin position="2"/>
        <end position="88"/>
    </location>
</feature>
<evidence type="ECO:0000313" key="7">
    <source>
        <dbReference type="EMBL" id="MFH6985498.1"/>
    </source>
</evidence>
<dbReference type="InterPro" id="IPR017968">
    <property type="entry name" value="Acylphosphatase_CS"/>
</dbReference>
<accession>A0ABW7ND83</accession>
<evidence type="ECO:0000259" key="6">
    <source>
        <dbReference type="PROSITE" id="PS51160"/>
    </source>
</evidence>
<dbReference type="PRINTS" id="PR00112">
    <property type="entry name" value="ACYLPHPHTASE"/>
</dbReference>
<sequence length="89" mass="10259">MALEIRCFGKVQGVFFRASTKNLADDLKLKGWVQNEVEGSVLIHAEGDYKKLAELLEWSKEGPQFAVVNRVESWEAPDEDYPTFEIRQR</sequence>
<dbReference type="SUPFAM" id="SSF54975">
    <property type="entry name" value="Acylphosphatase/BLUF domain-like"/>
    <property type="match status" value="1"/>
</dbReference>
<evidence type="ECO:0000256" key="1">
    <source>
        <dbReference type="ARBA" id="ARBA00005614"/>
    </source>
</evidence>
<dbReference type="InterPro" id="IPR020456">
    <property type="entry name" value="Acylphosphatase"/>
</dbReference>
<dbReference type="EMBL" id="JBIPKE010000020">
    <property type="protein sequence ID" value="MFH6985498.1"/>
    <property type="molecule type" value="Genomic_DNA"/>
</dbReference>
<reference evidence="7 8" key="1">
    <citation type="journal article" date="2013" name="Int. J. Syst. Evol. Microbiol.">
        <title>Marinoscillum luteum sp. nov., isolated from marine sediment.</title>
        <authorList>
            <person name="Cha I.T."/>
            <person name="Park S.J."/>
            <person name="Kim S.J."/>
            <person name="Kim J.G."/>
            <person name="Jung M.Y."/>
            <person name="Shin K.S."/>
            <person name="Kwon K.K."/>
            <person name="Yang S.H."/>
            <person name="Seo Y.S."/>
            <person name="Rhee S.K."/>
        </authorList>
    </citation>
    <scope>NUCLEOTIDE SEQUENCE [LARGE SCALE GENOMIC DNA]</scope>
    <source>
        <strain evidence="7 8">KCTC 23939</strain>
    </source>
</reference>
<evidence type="ECO:0000256" key="2">
    <source>
        <dbReference type="ARBA" id="ARBA00012150"/>
    </source>
</evidence>
<evidence type="ECO:0000256" key="4">
    <source>
        <dbReference type="PROSITE-ProRule" id="PRU00520"/>
    </source>
</evidence>
<dbReference type="InterPro" id="IPR001792">
    <property type="entry name" value="Acylphosphatase-like_dom"/>
</dbReference>
<dbReference type="EC" id="3.6.1.7" evidence="2 4"/>
<keyword evidence="8" id="KW-1185">Reference proteome</keyword>